<gene>
    <name evidence="6" type="ordered locus">CJA_0875</name>
</gene>
<dbReference type="eggNOG" id="COG1999">
    <property type="taxonomic scope" value="Bacteria"/>
</dbReference>
<dbReference type="OrthoDB" id="9790194at2"/>
<comment type="similarity">
    <text evidence="1">Belongs to the SCO1/2 family.</text>
</comment>
<organism evidence="6 7">
    <name type="scientific">Cellvibrio japonicus (strain Ueda107)</name>
    <name type="common">Pseudomonas fluorescens subsp. cellulosa</name>
    <dbReference type="NCBI Taxonomy" id="498211"/>
    <lineage>
        <taxon>Bacteria</taxon>
        <taxon>Pseudomonadati</taxon>
        <taxon>Pseudomonadota</taxon>
        <taxon>Gammaproteobacteria</taxon>
        <taxon>Cellvibrionales</taxon>
        <taxon>Cellvibrionaceae</taxon>
        <taxon>Cellvibrio</taxon>
    </lineage>
</organism>
<keyword evidence="7" id="KW-1185">Reference proteome</keyword>
<name>B3PKW8_CELJU</name>
<sequence length="222" mass="24647">MVTLWQRLAIVLLLLVCLVLGVVTAIQGVHSEAVVLVAGKRLPAVQSVPELSLETHKGDLLSHSIWAGRWSLVFFGFGSCPDYCPLELQKLAGLMRRAGDPEQLQILFVTVDPERDTRDKLAAYVGFFHPHILGVRGPNSELARLASFFGASYERSVIIDKRLLSVPAGIDMPENAGPAYQVNHSNQLFMVNPRGEFVAYFSPPYEPDLLWQDIQNLMAHAR</sequence>
<evidence type="ECO:0000256" key="4">
    <source>
        <dbReference type="PIRSR" id="PIRSR603782-2"/>
    </source>
</evidence>
<dbReference type="InterPro" id="IPR036249">
    <property type="entry name" value="Thioredoxin-like_sf"/>
</dbReference>
<evidence type="ECO:0000256" key="3">
    <source>
        <dbReference type="PIRSR" id="PIRSR603782-1"/>
    </source>
</evidence>
<dbReference type="Gene3D" id="3.40.30.10">
    <property type="entry name" value="Glutaredoxin"/>
    <property type="match status" value="1"/>
</dbReference>
<reference evidence="6 7" key="1">
    <citation type="journal article" date="2008" name="J. Bacteriol.">
        <title>Insights into plant cell wall degradation from the genome sequence of the soil bacterium Cellvibrio japonicus.</title>
        <authorList>
            <person name="Deboy R.T."/>
            <person name="Mongodin E.F."/>
            <person name="Fouts D.E."/>
            <person name="Tailford L.E."/>
            <person name="Khouri H."/>
            <person name="Emerson J.B."/>
            <person name="Mohamoud Y."/>
            <person name="Watkins K."/>
            <person name="Henrissat B."/>
            <person name="Gilbert H.J."/>
            <person name="Nelson K.E."/>
        </authorList>
    </citation>
    <scope>NUCLEOTIDE SEQUENCE [LARGE SCALE GENOMIC DNA]</scope>
    <source>
        <strain evidence="6 7">Ueda107</strain>
    </source>
</reference>
<evidence type="ECO:0000256" key="2">
    <source>
        <dbReference type="ARBA" id="ARBA00023008"/>
    </source>
</evidence>
<dbReference type="PROSITE" id="PS51352">
    <property type="entry name" value="THIOREDOXIN_2"/>
    <property type="match status" value="1"/>
</dbReference>
<keyword evidence="4" id="KW-1015">Disulfide bond</keyword>
<feature type="disulfide bond" description="Redox-active" evidence="4">
    <location>
        <begin position="80"/>
        <end position="84"/>
    </location>
</feature>
<dbReference type="EMBL" id="CP000934">
    <property type="protein sequence ID" value="ACE85893.1"/>
    <property type="molecule type" value="Genomic_DNA"/>
</dbReference>
<feature type="binding site" evidence="3">
    <location>
        <position position="80"/>
    </location>
    <ligand>
        <name>Cu cation</name>
        <dbReference type="ChEBI" id="CHEBI:23378"/>
    </ligand>
</feature>
<evidence type="ECO:0000313" key="7">
    <source>
        <dbReference type="Proteomes" id="UP000001036"/>
    </source>
</evidence>
<dbReference type="PANTHER" id="PTHR12151">
    <property type="entry name" value="ELECTRON TRANSPORT PROTIN SCO1/SENC FAMILY MEMBER"/>
    <property type="match status" value="1"/>
</dbReference>
<dbReference type="InterPro" id="IPR013766">
    <property type="entry name" value="Thioredoxin_domain"/>
</dbReference>
<keyword evidence="2 3" id="KW-0186">Copper</keyword>
<proteinExistence type="inferred from homology"/>
<dbReference type="Proteomes" id="UP000001036">
    <property type="component" value="Chromosome"/>
</dbReference>
<dbReference type="STRING" id="498211.CJA_0875"/>
<dbReference type="KEGG" id="cja:CJA_0875"/>
<dbReference type="InterPro" id="IPR003782">
    <property type="entry name" value="SCO1/SenC"/>
</dbReference>
<evidence type="ECO:0000259" key="5">
    <source>
        <dbReference type="PROSITE" id="PS51352"/>
    </source>
</evidence>
<accession>B3PKW8</accession>
<feature type="domain" description="Thioredoxin" evidence="5">
    <location>
        <begin position="42"/>
        <end position="222"/>
    </location>
</feature>
<dbReference type="SUPFAM" id="SSF52833">
    <property type="entry name" value="Thioredoxin-like"/>
    <property type="match status" value="1"/>
</dbReference>
<dbReference type="CDD" id="cd02968">
    <property type="entry name" value="SCO"/>
    <property type="match status" value="1"/>
</dbReference>
<dbReference type="PANTHER" id="PTHR12151:SF25">
    <property type="entry name" value="LINALOOL DEHYDRATASE_ISOMERASE DOMAIN-CONTAINING PROTEIN"/>
    <property type="match status" value="1"/>
</dbReference>
<feature type="binding site" evidence="3">
    <location>
        <position position="184"/>
    </location>
    <ligand>
        <name>Cu cation</name>
        <dbReference type="ChEBI" id="CHEBI:23378"/>
    </ligand>
</feature>
<evidence type="ECO:0000256" key="1">
    <source>
        <dbReference type="ARBA" id="ARBA00010996"/>
    </source>
</evidence>
<dbReference type="AlphaFoldDB" id="B3PKW8"/>
<protein>
    <submittedName>
        <fullName evidence="6">SCO1/SenC superfamily</fullName>
    </submittedName>
</protein>
<evidence type="ECO:0000313" key="6">
    <source>
        <dbReference type="EMBL" id="ACE85893.1"/>
    </source>
</evidence>
<dbReference type="GO" id="GO:0046872">
    <property type="term" value="F:metal ion binding"/>
    <property type="evidence" value="ECO:0007669"/>
    <property type="project" value="UniProtKB-KW"/>
</dbReference>
<dbReference type="Pfam" id="PF02630">
    <property type="entry name" value="SCO1-SenC"/>
    <property type="match status" value="1"/>
</dbReference>
<feature type="binding site" evidence="3">
    <location>
        <position position="84"/>
    </location>
    <ligand>
        <name>Cu cation</name>
        <dbReference type="ChEBI" id="CHEBI:23378"/>
    </ligand>
</feature>
<dbReference type="HOGENOM" id="CLU_050131_3_1_6"/>
<keyword evidence="3" id="KW-0479">Metal-binding</keyword>